<feature type="compositionally biased region" description="Acidic residues" evidence="2">
    <location>
        <begin position="184"/>
        <end position="197"/>
    </location>
</feature>
<feature type="region of interest" description="Disordered" evidence="2">
    <location>
        <begin position="584"/>
        <end position="606"/>
    </location>
</feature>
<dbReference type="InterPro" id="IPR003593">
    <property type="entry name" value="AAA+_ATPase"/>
</dbReference>
<keyword evidence="1" id="KW-0175">Coiled coil</keyword>
<dbReference type="Gene3D" id="3.40.50.300">
    <property type="entry name" value="P-loop containing nucleotide triphosphate hydrolases"/>
    <property type="match status" value="1"/>
</dbReference>
<dbReference type="GO" id="GO:0005524">
    <property type="term" value="F:ATP binding"/>
    <property type="evidence" value="ECO:0007669"/>
    <property type="project" value="InterPro"/>
</dbReference>
<dbReference type="InterPro" id="IPR054289">
    <property type="entry name" value="DUF7025"/>
</dbReference>
<evidence type="ECO:0000259" key="3">
    <source>
        <dbReference type="SMART" id="SM00382"/>
    </source>
</evidence>
<feature type="compositionally biased region" description="Acidic residues" evidence="2">
    <location>
        <begin position="592"/>
        <end position="606"/>
    </location>
</feature>
<feature type="compositionally biased region" description="Basic residues" evidence="2">
    <location>
        <begin position="158"/>
        <end position="179"/>
    </location>
</feature>
<reference evidence="4" key="1">
    <citation type="submission" date="2021-03" db="EMBL/GenBank/DDBJ databases">
        <authorList>
            <person name="Tagirdzhanova G."/>
        </authorList>
    </citation>
    <scope>NUCLEOTIDE SEQUENCE</scope>
</reference>
<feature type="compositionally biased region" description="Polar residues" evidence="2">
    <location>
        <begin position="1"/>
        <end position="48"/>
    </location>
</feature>
<evidence type="ECO:0000256" key="1">
    <source>
        <dbReference type="SAM" id="Coils"/>
    </source>
</evidence>
<dbReference type="PANTHER" id="PTHR46411">
    <property type="entry name" value="FAMILY ATPASE, PUTATIVE-RELATED"/>
    <property type="match status" value="1"/>
</dbReference>
<feature type="coiled-coil region" evidence="1">
    <location>
        <begin position="381"/>
        <end position="408"/>
    </location>
</feature>
<comment type="caution">
    <text evidence="4">The sequence shown here is derived from an EMBL/GenBank/DDBJ whole genome shotgun (WGS) entry which is preliminary data.</text>
</comment>
<organism evidence="4 5">
    <name type="scientific">Gomphillus americanus</name>
    <dbReference type="NCBI Taxonomy" id="1940652"/>
    <lineage>
        <taxon>Eukaryota</taxon>
        <taxon>Fungi</taxon>
        <taxon>Dikarya</taxon>
        <taxon>Ascomycota</taxon>
        <taxon>Pezizomycotina</taxon>
        <taxon>Lecanoromycetes</taxon>
        <taxon>OSLEUM clade</taxon>
        <taxon>Ostropomycetidae</taxon>
        <taxon>Ostropales</taxon>
        <taxon>Graphidaceae</taxon>
        <taxon>Gomphilloideae</taxon>
        <taxon>Gomphillus</taxon>
    </lineage>
</organism>
<dbReference type="CDD" id="cd19481">
    <property type="entry name" value="RecA-like_protease"/>
    <property type="match status" value="1"/>
</dbReference>
<evidence type="ECO:0000313" key="4">
    <source>
        <dbReference type="EMBL" id="CAF9928564.1"/>
    </source>
</evidence>
<evidence type="ECO:0000256" key="2">
    <source>
        <dbReference type="SAM" id="MobiDB-lite"/>
    </source>
</evidence>
<feature type="compositionally biased region" description="Basic residues" evidence="2">
    <location>
        <begin position="83"/>
        <end position="102"/>
    </location>
</feature>
<dbReference type="EMBL" id="CAJPDQ010000030">
    <property type="protein sequence ID" value="CAF9928564.1"/>
    <property type="molecule type" value="Genomic_DNA"/>
</dbReference>
<keyword evidence="5" id="KW-1185">Reference proteome</keyword>
<dbReference type="GO" id="GO:0016887">
    <property type="term" value="F:ATP hydrolysis activity"/>
    <property type="evidence" value="ECO:0007669"/>
    <property type="project" value="InterPro"/>
</dbReference>
<sequence>MPVGITASTTSDTSSHQTLTPEFTPGSTPRQEARTSTVISLPFIQNNSEMDEVRMDKKGEEEKATQTQQVEGEKGQASGTKSTKTKKKCCTKHKRCKKCKSKEKKDISGSSASSDSSSSSSDSDSDSSDSSSYSAKSSSSRSSSSSSSSESEDERPARKSKKSKKKSEKKVTKKTKRRSKSDSSDEDEAEDEAESTAEVDKSSKRKKKSKKSTKTEEVKETTPESEDTSELSKKVTATIQEALEEVVEEMLKRSGSSASKKGRKSKKSKRGKLASYYRADQIWDRELYDWKLRPSAEADKDETIGEHIFHVRRCFDWENKYTETLVDIKSKMLRNALRVVMKNCRAVSLAEDEPAIDPNMLFLYHVDLVNYRKELKRKLPNERKKKTKKQLKQQIEQLKILIKYIEKDYAKTSRTLYPMLAKGDITFELLWCLFRSDEICYTTTYGAADEPRAFKVTVATKEHSFVRGTWYQIEGDYLEFNGKEFGLGNMSVDVDSFKGPRKINSLPCYPLKYHKDAETLKTRLITRGKKFVSLAGLQYKFHKGLGFVKRKRQVVKVSTNGRVMLAPADFRQINPNYPISTVRATDPNLLGSDDEGSDNEDGCCCDSDPEGSKENALLKAADDTPRYRNKLVKDPNGCFQIVQVEVGEDGQELQKEKLENIEQGFEVQRTFSDEELLIASPVVLGFAFSEKLWLEFTVDGVRDIEFNEFAFESLVLPEKQKGIVKALVESHTSESSERKNIDDVIQGKGRGLVAILHGPPGVGKTLTAESIAELLQRPLYMVSAGELGTNPRELETFLQQILDLANRWQAVLLLDEADVFLEARTSQDLHRNALVSIFLRLLEYFQGILFLTTNRVATFDEAFQSRIHIALRYNELDFKARRSIFAMFLNKVAALPINQEKIAITVPDDTSATTTATATTPSGKTRRDNKKDATVEVVKCVHPNFSNDDLDRLARASLNGRQIKNVVRSAQALAVNESQEIQLRHIIQVLEVAEAFDRDLKGGSGYTDAMRSYM</sequence>
<feature type="compositionally biased region" description="Basic and acidic residues" evidence="2">
    <location>
        <begin position="213"/>
        <end position="222"/>
    </location>
</feature>
<protein>
    <recommendedName>
        <fullName evidence="3">AAA+ ATPase domain-containing protein</fullName>
    </recommendedName>
</protein>
<dbReference type="Proteomes" id="UP000664169">
    <property type="component" value="Unassembled WGS sequence"/>
</dbReference>
<dbReference type="AlphaFoldDB" id="A0A8H3FQ26"/>
<gene>
    <name evidence="4" type="ORF">GOMPHAMPRED_005167</name>
</gene>
<dbReference type="SUPFAM" id="SSF52540">
    <property type="entry name" value="P-loop containing nucleoside triphosphate hydrolases"/>
    <property type="match status" value="1"/>
</dbReference>
<dbReference type="InterPro" id="IPR003959">
    <property type="entry name" value="ATPase_AAA_core"/>
</dbReference>
<feature type="compositionally biased region" description="Low complexity" evidence="2">
    <location>
        <begin position="910"/>
        <end position="922"/>
    </location>
</feature>
<dbReference type="SMART" id="SM00382">
    <property type="entry name" value="AAA"/>
    <property type="match status" value="1"/>
</dbReference>
<name>A0A8H3FQ26_9LECA</name>
<feature type="compositionally biased region" description="Basic residues" evidence="2">
    <location>
        <begin position="203"/>
        <end position="212"/>
    </location>
</feature>
<dbReference type="Pfam" id="PF00004">
    <property type="entry name" value="AAA"/>
    <property type="match status" value="1"/>
</dbReference>
<dbReference type="Pfam" id="PF22942">
    <property type="entry name" value="DUF7025"/>
    <property type="match status" value="1"/>
</dbReference>
<feature type="region of interest" description="Disordered" evidence="2">
    <location>
        <begin position="910"/>
        <end position="929"/>
    </location>
</feature>
<dbReference type="InterPro" id="IPR027417">
    <property type="entry name" value="P-loop_NTPase"/>
</dbReference>
<feature type="compositionally biased region" description="Low complexity" evidence="2">
    <location>
        <begin position="108"/>
        <end position="149"/>
    </location>
</feature>
<feature type="domain" description="AAA+ ATPase" evidence="3">
    <location>
        <begin position="750"/>
        <end position="875"/>
    </location>
</feature>
<feature type="region of interest" description="Disordered" evidence="2">
    <location>
        <begin position="250"/>
        <end position="270"/>
    </location>
</feature>
<feature type="compositionally biased region" description="Basic residues" evidence="2">
    <location>
        <begin position="260"/>
        <end position="270"/>
    </location>
</feature>
<proteinExistence type="predicted"/>
<dbReference type="PANTHER" id="PTHR46411:SF1">
    <property type="entry name" value="FAMILY ATPASE, PUTATIVE (AFU_ORTHOLOGUE AFUA_7G05752)-RELATED"/>
    <property type="match status" value="1"/>
</dbReference>
<evidence type="ECO:0000313" key="5">
    <source>
        <dbReference type="Proteomes" id="UP000664169"/>
    </source>
</evidence>
<feature type="compositionally biased region" description="Basic and acidic residues" evidence="2">
    <location>
        <begin position="51"/>
        <end position="64"/>
    </location>
</feature>
<feature type="region of interest" description="Disordered" evidence="2">
    <location>
        <begin position="1"/>
        <end position="233"/>
    </location>
</feature>
<accession>A0A8H3FQ26</accession>
<dbReference type="OrthoDB" id="10042665at2759"/>